<reference evidence="3" key="1">
    <citation type="submission" date="2019-12" db="EMBL/GenBank/DDBJ databases">
        <authorList>
            <person name="Cremers G."/>
        </authorList>
    </citation>
    <scope>NUCLEOTIDE SEQUENCE</scope>
    <source>
        <strain evidence="3">Vvax</strain>
    </source>
</reference>
<feature type="signal peptide" evidence="2">
    <location>
        <begin position="1"/>
        <end position="33"/>
    </location>
</feature>
<name>A0A679IV46_VARPD</name>
<evidence type="ECO:0000256" key="1">
    <source>
        <dbReference type="SAM" id="MobiDB-lite"/>
    </source>
</evidence>
<feature type="region of interest" description="Disordered" evidence="1">
    <location>
        <begin position="278"/>
        <end position="297"/>
    </location>
</feature>
<evidence type="ECO:0008006" key="4">
    <source>
        <dbReference type="Google" id="ProtNLM"/>
    </source>
</evidence>
<protein>
    <recommendedName>
        <fullName evidence="4">Secreted protein</fullName>
    </recommendedName>
</protein>
<dbReference type="AlphaFoldDB" id="A0A679IV46"/>
<dbReference type="RefSeq" id="WP_339087960.1">
    <property type="nucleotide sequence ID" value="NZ_LR743507.1"/>
</dbReference>
<proteinExistence type="predicted"/>
<evidence type="ECO:0000313" key="3">
    <source>
        <dbReference type="EMBL" id="CAA2099307.1"/>
    </source>
</evidence>
<keyword evidence="2" id="KW-0732">Signal</keyword>
<organism evidence="3">
    <name type="scientific">Variovorax paradoxus</name>
    <dbReference type="NCBI Taxonomy" id="34073"/>
    <lineage>
        <taxon>Bacteria</taxon>
        <taxon>Pseudomonadati</taxon>
        <taxon>Pseudomonadota</taxon>
        <taxon>Betaproteobacteria</taxon>
        <taxon>Burkholderiales</taxon>
        <taxon>Comamonadaceae</taxon>
        <taxon>Variovorax</taxon>
    </lineage>
</organism>
<gene>
    <name evidence="3" type="ORF">VVAX_00171</name>
</gene>
<accession>A0A679IV46</accession>
<evidence type="ECO:0000256" key="2">
    <source>
        <dbReference type="SAM" id="SignalP"/>
    </source>
</evidence>
<feature type="chain" id="PRO_5025552608" description="Secreted protein" evidence="2">
    <location>
        <begin position="34"/>
        <end position="815"/>
    </location>
</feature>
<dbReference type="EMBL" id="LR743507">
    <property type="protein sequence ID" value="CAA2099307.1"/>
    <property type="molecule type" value="Genomic_DNA"/>
</dbReference>
<sequence>MTSFPISRTVRTLRAGFRLLALAASLGAAAAHASGGYDPVDLFFATTRPDQPVREFLERPAGYYTDYLVPYQVLWYWRLHGQAFSPDAVRAFSDLLAKLPREDNGMDDTDTAWSAWREARGAAYAKLGHPLPASQAPAVPPSQQAPQWNADSLQASPSCFYGDAFRNAAGTLGQRMERVAGDKAAGPFVLHWLHAQDAVFDSCSEKAATPSAAAPALPANAPAWLKADHAYQLAAQRFYTGDLEGADSAFAAIAADKASAWRDLAAYMRLRVLARNNPGGEPAYSDSDGPGKESAEALKQQAALTKEVDAIALPLLKNPRLQALHPSVHRLAEALRIRYLTPGTRLQRLSDGLKTPGDPDAAAARLLLLNHEFRICAIVGCSYVGPGQKSDLVQWLSTVRGFDGPSGGLASQDKWREKFSWSSYQRTRDLAWLMAAASLVPVNAAAGDQREAELQSALAAVPEDHLARFAATQLRAQRMFAQGRFEAARELVAGSADSPLIAHSLSGRNLVKALLLPTAASEEEWRRLAIRPVVARSDPEAMEARPSATPLASAFDDDVVRFLNTRAPLPMWLRLAADPALAPALRDTLLETAWTRAVLAGDYATARRAAQLRVASAPAAPAKGADPIAGIRRSVTLATADTAAWRRLLLERMASTTETLQPPHWPAAGWDIRPTPLQPALDLASRRNTVPGTYGKWCTPLGVPASGPEAAGPAEFEMPAFLPQAERTQQAALVARLRTVPQDSVYFTQESLALMQRDKADPLVPQALSLAVKMARYTCPDKTVGDWSRKGLQVLHANYPKSTWAANTPYWYGGR</sequence>